<comment type="caution">
    <text evidence="1">The sequence shown here is derived from an EMBL/GenBank/DDBJ whole genome shotgun (WGS) entry which is preliminary data.</text>
</comment>
<evidence type="ECO:0000313" key="1">
    <source>
        <dbReference type="EMBL" id="KAJ8625596.1"/>
    </source>
</evidence>
<protein>
    <submittedName>
        <fullName evidence="1">Uncharacterized protein</fullName>
    </submittedName>
</protein>
<organism evidence="1 2">
    <name type="scientific">Persea americana</name>
    <name type="common">Avocado</name>
    <dbReference type="NCBI Taxonomy" id="3435"/>
    <lineage>
        <taxon>Eukaryota</taxon>
        <taxon>Viridiplantae</taxon>
        <taxon>Streptophyta</taxon>
        <taxon>Embryophyta</taxon>
        <taxon>Tracheophyta</taxon>
        <taxon>Spermatophyta</taxon>
        <taxon>Magnoliopsida</taxon>
        <taxon>Magnoliidae</taxon>
        <taxon>Laurales</taxon>
        <taxon>Lauraceae</taxon>
        <taxon>Persea</taxon>
    </lineage>
</organism>
<keyword evidence="2" id="KW-1185">Reference proteome</keyword>
<name>A0ACC2KXH7_PERAE</name>
<reference evidence="1 2" key="1">
    <citation type="journal article" date="2022" name="Hortic Res">
        <title>A haplotype resolved chromosomal level avocado genome allows analysis of novel avocado genes.</title>
        <authorList>
            <person name="Nath O."/>
            <person name="Fletcher S.J."/>
            <person name="Hayward A."/>
            <person name="Shaw L.M."/>
            <person name="Masouleh A.K."/>
            <person name="Furtado A."/>
            <person name="Henry R.J."/>
            <person name="Mitter N."/>
        </authorList>
    </citation>
    <scope>NUCLEOTIDE SEQUENCE [LARGE SCALE GENOMIC DNA]</scope>
    <source>
        <strain evidence="2">cv. Hass</strain>
    </source>
</reference>
<accession>A0ACC2KXH7</accession>
<dbReference type="Proteomes" id="UP001234297">
    <property type="component" value="Chromosome 11"/>
</dbReference>
<gene>
    <name evidence="1" type="ORF">MRB53_034126</name>
</gene>
<proteinExistence type="predicted"/>
<sequence length="114" mass="12866">MEEVDFQTIQCSFSIKRQLARILNPTHHKSSGIKERSVGMAPVRKTLLFSVLLLSFIFIASVTRVDGALCQRPSRLFRGLCFRSSNCASVCHGEHFADGYCQGLRRRCICQKPC</sequence>
<dbReference type="EMBL" id="CM056819">
    <property type="protein sequence ID" value="KAJ8625596.1"/>
    <property type="molecule type" value="Genomic_DNA"/>
</dbReference>
<evidence type="ECO:0000313" key="2">
    <source>
        <dbReference type="Proteomes" id="UP001234297"/>
    </source>
</evidence>